<keyword evidence="5 8" id="KW-0812">Transmembrane</keyword>
<evidence type="ECO:0000256" key="3">
    <source>
        <dbReference type="ARBA" id="ARBA00022448"/>
    </source>
</evidence>
<dbReference type="Pfam" id="PF01061">
    <property type="entry name" value="ABC2_membrane"/>
    <property type="match status" value="1"/>
</dbReference>
<comment type="subcellular location">
    <subcellularLocation>
        <location evidence="1 8">Cell membrane</location>
        <topology evidence="1 8">Multi-pass membrane protein</topology>
    </subcellularLocation>
</comment>
<comment type="similarity">
    <text evidence="2 8">Belongs to the ABC-2 integral membrane protein family.</text>
</comment>
<dbReference type="EMBL" id="DVGC01000041">
    <property type="protein sequence ID" value="HIR05817.1"/>
    <property type="molecule type" value="Genomic_DNA"/>
</dbReference>
<dbReference type="GO" id="GO:0015920">
    <property type="term" value="P:lipopolysaccharide transport"/>
    <property type="evidence" value="ECO:0007669"/>
    <property type="project" value="TreeGrafter"/>
</dbReference>
<feature type="transmembrane region" description="Helical" evidence="8">
    <location>
        <begin position="150"/>
        <end position="167"/>
    </location>
</feature>
<dbReference type="InterPro" id="IPR013525">
    <property type="entry name" value="ABC2_TM"/>
</dbReference>
<feature type="transmembrane region" description="Helical" evidence="8">
    <location>
        <begin position="179"/>
        <end position="197"/>
    </location>
</feature>
<keyword evidence="6 8" id="KW-1133">Transmembrane helix</keyword>
<dbReference type="PROSITE" id="PS51012">
    <property type="entry name" value="ABC_TM2"/>
    <property type="match status" value="1"/>
</dbReference>
<feature type="transmembrane region" description="Helical" evidence="8">
    <location>
        <begin position="31"/>
        <end position="54"/>
    </location>
</feature>
<evidence type="ECO:0000313" key="10">
    <source>
        <dbReference type="EMBL" id="HIR05817.1"/>
    </source>
</evidence>
<feature type="transmembrane region" description="Helical" evidence="8">
    <location>
        <begin position="74"/>
        <end position="96"/>
    </location>
</feature>
<comment type="caution">
    <text evidence="10">The sequence shown here is derived from an EMBL/GenBank/DDBJ whole genome shotgun (WGS) entry which is preliminary data.</text>
</comment>
<evidence type="ECO:0000256" key="6">
    <source>
        <dbReference type="ARBA" id="ARBA00022989"/>
    </source>
</evidence>
<evidence type="ECO:0000256" key="7">
    <source>
        <dbReference type="ARBA" id="ARBA00023136"/>
    </source>
</evidence>
<evidence type="ECO:0000256" key="1">
    <source>
        <dbReference type="ARBA" id="ARBA00004651"/>
    </source>
</evidence>
<organism evidence="10 11">
    <name type="scientific">Candidatus Copromonas faecavium</name>
    <name type="common">nom. illeg.</name>
    <dbReference type="NCBI Taxonomy" id="2840740"/>
    <lineage>
        <taxon>Bacteria</taxon>
        <taxon>Bacillati</taxon>
        <taxon>Bacillota</taxon>
        <taxon>Clostridia</taxon>
        <taxon>Lachnospirales</taxon>
        <taxon>Lachnospiraceae</taxon>
        <taxon>Candidatus Copromonas (nom. illeg.)</taxon>
    </lineage>
</organism>
<dbReference type="GO" id="GO:0140359">
    <property type="term" value="F:ABC-type transporter activity"/>
    <property type="evidence" value="ECO:0007669"/>
    <property type="project" value="InterPro"/>
</dbReference>
<evidence type="ECO:0000259" key="9">
    <source>
        <dbReference type="PROSITE" id="PS51012"/>
    </source>
</evidence>
<keyword evidence="4 8" id="KW-1003">Cell membrane</keyword>
<dbReference type="GO" id="GO:0005886">
    <property type="term" value="C:plasma membrane"/>
    <property type="evidence" value="ECO:0007669"/>
    <property type="project" value="UniProtKB-SubCell"/>
</dbReference>
<reference evidence="10" key="1">
    <citation type="submission" date="2020-10" db="EMBL/GenBank/DDBJ databases">
        <authorList>
            <person name="Gilroy R."/>
        </authorList>
    </citation>
    <scope>NUCLEOTIDE SEQUENCE</scope>
    <source>
        <strain evidence="10">CHK180-2868</strain>
    </source>
</reference>
<feature type="domain" description="ABC transmembrane type-2" evidence="9">
    <location>
        <begin position="35"/>
        <end position="264"/>
    </location>
</feature>
<feature type="transmembrane region" description="Helical" evidence="8">
    <location>
        <begin position="244"/>
        <end position="261"/>
    </location>
</feature>
<keyword evidence="3 8" id="KW-0813">Transport</keyword>
<dbReference type="PANTHER" id="PTHR30413">
    <property type="entry name" value="INNER MEMBRANE TRANSPORT PERMEASE"/>
    <property type="match status" value="1"/>
</dbReference>
<feature type="transmembrane region" description="Helical" evidence="8">
    <location>
        <begin position="116"/>
        <end position="138"/>
    </location>
</feature>
<dbReference type="PANTHER" id="PTHR30413:SF10">
    <property type="entry name" value="CAPSULE POLYSACCHARIDE EXPORT INNER-MEMBRANE PROTEIN CTRC"/>
    <property type="match status" value="1"/>
</dbReference>
<accession>A0A9D1A494</accession>
<dbReference type="AlphaFoldDB" id="A0A9D1A494"/>
<protein>
    <recommendedName>
        <fullName evidence="8">Transport permease protein</fullName>
    </recommendedName>
</protein>
<dbReference type="Proteomes" id="UP000824250">
    <property type="component" value="Unassembled WGS sequence"/>
</dbReference>
<proteinExistence type="inferred from homology"/>
<evidence type="ECO:0000256" key="2">
    <source>
        <dbReference type="ARBA" id="ARBA00007783"/>
    </source>
</evidence>
<dbReference type="InterPro" id="IPR047817">
    <property type="entry name" value="ABC2_TM_bact-type"/>
</dbReference>
<keyword evidence="7 8" id="KW-0472">Membrane</keyword>
<evidence type="ECO:0000256" key="8">
    <source>
        <dbReference type="RuleBase" id="RU361157"/>
    </source>
</evidence>
<reference evidence="10" key="2">
    <citation type="journal article" date="2021" name="PeerJ">
        <title>Extensive microbial diversity within the chicken gut microbiome revealed by metagenomics and culture.</title>
        <authorList>
            <person name="Gilroy R."/>
            <person name="Ravi A."/>
            <person name="Getino M."/>
            <person name="Pursley I."/>
            <person name="Horton D.L."/>
            <person name="Alikhan N.F."/>
            <person name="Baker D."/>
            <person name="Gharbi K."/>
            <person name="Hall N."/>
            <person name="Watson M."/>
            <person name="Adriaenssens E.M."/>
            <person name="Foster-Nyarko E."/>
            <person name="Jarju S."/>
            <person name="Secka A."/>
            <person name="Antonio M."/>
            <person name="Oren A."/>
            <person name="Chaudhuri R.R."/>
            <person name="La Ragione R."/>
            <person name="Hildebrand F."/>
            <person name="Pallen M.J."/>
        </authorList>
    </citation>
    <scope>NUCLEOTIDE SEQUENCE</scope>
    <source>
        <strain evidence="10">CHK180-2868</strain>
    </source>
</reference>
<evidence type="ECO:0000256" key="4">
    <source>
        <dbReference type="ARBA" id="ARBA00022475"/>
    </source>
</evidence>
<evidence type="ECO:0000256" key="5">
    <source>
        <dbReference type="ARBA" id="ARBA00022692"/>
    </source>
</evidence>
<name>A0A9D1A494_9FIRM</name>
<gene>
    <name evidence="10" type="ORF">IAB28_07610</name>
</gene>
<sequence>MNYVISLVKELFVKRRLVWDLAKADFRKRFVGSYFGVVWMFVQPIVTVLIYWLVFGPIGFKSAPPVPNASYIEWLIPGIAPWFFFSEALNCGTGCLQEYNYLVKKVVFRVEILPVVKLISCLFIHGFFVLIMFGVFLISGRTPRLSWLQIAYYAFAASMLALALSYFTSAIQVFFKDMAQIVSICLQFGMWLTPIMYSEQLFVDKGLTMAPTILKLNPFYYIAAGYRDSMLTGDWFVMRPTLTLYFWAFTIMAMLVGLKVFKRLRPHFSDVL</sequence>
<evidence type="ECO:0000313" key="11">
    <source>
        <dbReference type="Proteomes" id="UP000824250"/>
    </source>
</evidence>